<feature type="transmembrane region" description="Helical" evidence="10">
    <location>
        <begin position="193"/>
        <end position="211"/>
    </location>
</feature>
<keyword evidence="5" id="KW-1003">Cell membrane</keyword>
<dbReference type="SUPFAM" id="SSF161098">
    <property type="entry name" value="MetI-like"/>
    <property type="match status" value="1"/>
</dbReference>
<keyword evidence="4 10" id="KW-0813">Transport</keyword>
<accession>A0A2R4MB03</accession>
<evidence type="ECO:0000256" key="9">
    <source>
        <dbReference type="ARBA" id="ARBA00023136"/>
    </source>
</evidence>
<evidence type="ECO:0000256" key="1">
    <source>
        <dbReference type="ARBA" id="ARBA00002949"/>
    </source>
</evidence>
<dbReference type="STRING" id="1122213.GCA_000423365_02104"/>
<keyword evidence="9 10" id="KW-0472">Membrane</keyword>
<keyword evidence="8 10" id="KW-1133">Transmembrane helix</keyword>
<comment type="caution">
    <text evidence="11">Lacks conserved residue(s) required for the propagation of feature annotation.</text>
</comment>
<dbReference type="PANTHER" id="PTHR30183:SF3">
    <property type="entry name" value="MOLYBDENUM TRANSPORT SYSTEM PERMEASE PROTEIN MODB"/>
    <property type="match status" value="1"/>
</dbReference>
<feature type="transmembrane region" description="Helical" evidence="10">
    <location>
        <begin position="14"/>
        <end position="34"/>
    </location>
</feature>
<evidence type="ECO:0000256" key="6">
    <source>
        <dbReference type="ARBA" id="ARBA00022505"/>
    </source>
</evidence>
<evidence type="ECO:0000256" key="8">
    <source>
        <dbReference type="ARBA" id="ARBA00022989"/>
    </source>
</evidence>
<feature type="transmembrane region" description="Helical" evidence="10">
    <location>
        <begin position="46"/>
        <end position="68"/>
    </location>
</feature>
<sequence length="232" mass="24570">MAEFLTIVGLSLKVALFALIWALPLGFVLGYVLATKRFFGRRLLSVVVMMPLVMPPVVTGLVLLYAFGPNGAVGQLLAPLGISFAFNAAGAALAAGLVALPLIVRPIRLSFEHVPKDLDEALAVAGLTPWQRFITLYAPSALPGVVAGGVLGFAKALGEFGATITFVANIPGETQTLSLAIHSALQAFDQGQLVLWLCLVSIGISGLAIWGSEFLLSWLERRLTGRRAVRHV</sequence>
<dbReference type="PROSITE" id="PS50928">
    <property type="entry name" value="ABC_TM1"/>
    <property type="match status" value="1"/>
</dbReference>
<evidence type="ECO:0000313" key="13">
    <source>
        <dbReference type="EMBL" id="AVX03227.1"/>
    </source>
</evidence>
<evidence type="ECO:0000256" key="7">
    <source>
        <dbReference type="ARBA" id="ARBA00022692"/>
    </source>
</evidence>
<feature type="domain" description="ABC transmembrane type-1" evidence="12">
    <location>
        <begin position="8"/>
        <end position="208"/>
    </location>
</feature>
<dbReference type="InterPro" id="IPR011867">
    <property type="entry name" value="ModB_ABC"/>
</dbReference>
<evidence type="ECO:0000256" key="2">
    <source>
        <dbReference type="ARBA" id="ARBA00004651"/>
    </source>
</evidence>
<evidence type="ECO:0000259" key="12">
    <source>
        <dbReference type="PROSITE" id="PS50928"/>
    </source>
</evidence>
<keyword evidence="14" id="KW-1185">Reference proteome</keyword>
<reference evidence="13 14" key="1">
    <citation type="submission" date="2017-05" db="EMBL/GenBank/DDBJ databases">
        <title>Genome Analysis of Maritalea myrionectae HL2708#5.</title>
        <authorList>
            <consortium name="Cotde Inc.-PKNU"/>
            <person name="Jang D."/>
            <person name="Oh H.-M."/>
        </authorList>
    </citation>
    <scope>NUCLEOTIDE SEQUENCE [LARGE SCALE GENOMIC DNA]</scope>
    <source>
        <strain evidence="13 14">HL2708#5</strain>
    </source>
</reference>
<evidence type="ECO:0000256" key="5">
    <source>
        <dbReference type="ARBA" id="ARBA00022475"/>
    </source>
</evidence>
<comment type="subcellular location">
    <subcellularLocation>
        <location evidence="11">Cell inner membrane</location>
        <topology evidence="11">Multi-pass membrane protein</topology>
    </subcellularLocation>
    <subcellularLocation>
        <location evidence="2 10">Cell membrane</location>
        <topology evidence="2 10">Multi-pass membrane protein</topology>
    </subcellularLocation>
</comment>
<keyword evidence="11" id="KW-0997">Cell inner membrane</keyword>
<feature type="transmembrane region" description="Helical" evidence="10">
    <location>
        <begin position="80"/>
        <end position="104"/>
    </location>
</feature>
<dbReference type="EMBL" id="CP021330">
    <property type="protein sequence ID" value="AVX03227.1"/>
    <property type="molecule type" value="Genomic_DNA"/>
</dbReference>
<dbReference type="CDD" id="cd06261">
    <property type="entry name" value="TM_PBP2"/>
    <property type="match status" value="1"/>
</dbReference>
<comment type="function">
    <text evidence="1 11">Part of the binding-protein-dependent transport system for molybdenum; probably responsible for the translocation of the substrate across the membrane.</text>
</comment>
<evidence type="ECO:0000256" key="10">
    <source>
        <dbReference type="RuleBase" id="RU363032"/>
    </source>
</evidence>
<dbReference type="PANTHER" id="PTHR30183">
    <property type="entry name" value="MOLYBDENUM TRANSPORT SYSTEM PERMEASE PROTEIN MODB"/>
    <property type="match status" value="1"/>
</dbReference>
<dbReference type="NCBIfam" id="TIGR02141">
    <property type="entry name" value="modB_ABC"/>
    <property type="match status" value="1"/>
</dbReference>
<evidence type="ECO:0000256" key="4">
    <source>
        <dbReference type="ARBA" id="ARBA00022448"/>
    </source>
</evidence>
<dbReference type="GO" id="GO:0005886">
    <property type="term" value="C:plasma membrane"/>
    <property type="evidence" value="ECO:0007669"/>
    <property type="project" value="UniProtKB-SubCell"/>
</dbReference>
<name>A0A2R4MB03_9HYPH</name>
<dbReference type="GO" id="GO:0015098">
    <property type="term" value="F:molybdate ion transmembrane transporter activity"/>
    <property type="evidence" value="ECO:0007669"/>
    <property type="project" value="UniProtKB-UniRule"/>
</dbReference>
<dbReference type="Proteomes" id="UP000258927">
    <property type="component" value="Chromosome"/>
</dbReference>
<dbReference type="Gene3D" id="1.10.3720.10">
    <property type="entry name" value="MetI-like"/>
    <property type="match status" value="1"/>
</dbReference>
<evidence type="ECO:0000256" key="11">
    <source>
        <dbReference type="RuleBase" id="RU365097"/>
    </source>
</evidence>
<proteinExistence type="inferred from homology"/>
<dbReference type="RefSeq" id="WP_117394949.1">
    <property type="nucleotide sequence ID" value="NZ_CP021330.1"/>
</dbReference>
<evidence type="ECO:0000313" key="14">
    <source>
        <dbReference type="Proteomes" id="UP000258927"/>
    </source>
</evidence>
<keyword evidence="6 11" id="KW-0500">Molybdenum</keyword>
<evidence type="ECO:0000256" key="3">
    <source>
        <dbReference type="ARBA" id="ARBA00007069"/>
    </source>
</evidence>
<organism evidence="13 14">
    <name type="scientific">Maritalea myrionectae</name>
    <dbReference type="NCBI Taxonomy" id="454601"/>
    <lineage>
        <taxon>Bacteria</taxon>
        <taxon>Pseudomonadati</taxon>
        <taxon>Pseudomonadota</taxon>
        <taxon>Alphaproteobacteria</taxon>
        <taxon>Hyphomicrobiales</taxon>
        <taxon>Devosiaceae</taxon>
        <taxon>Maritalea</taxon>
    </lineage>
</organism>
<dbReference type="AlphaFoldDB" id="A0A2R4MB03"/>
<gene>
    <name evidence="13" type="ORF">MXMO3_00694</name>
</gene>
<dbReference type="Pfam" id="PF00528">
    <property type="entry name" value="BPD_transp_1"/>
    <property type="match status" value="1"/>
</dbReference>
<protein>
    <recommendedName>
        <fullName evidence="11">Molybdenum transport system permease</fullName>
    </recommendedName>
</protein>
<dbReference type="InterPro" id="IPR035906">
    <property type="entry name" value="MetI-like_sf"/>
</dbReference>
<dbReference type="InterPro" id="IPR000515">
    <property type="entry name" value="MetI-like"/>
</dbReference>
<comment type="similarity">
    <text evidence="3 11">Belongs to the binding-protein-dependent transport system permease family. CysTW subfamily.</text>
</comment>
<keyword evidence="7 10" id="KW-0812">Transmembrane</keyword>
<dbReference type="KEGG" id="mmyr:MXMO3_00694"/>